<evidence type="ECO:0000313" key="2">
    <source>
        <dbReference type="Proteomes" id="UP001234297"/>
    </source>
</evidence>
<sequence>MLFQLNDRLAKCAGDGGIGIAHNPRGGRLLASVTSSYPSLPTLLPGDLVNLGLARVSMCLLATAPASSRIVGAKGLHVSSEIFLLNCSGCPMSSATYGWR</sequence>
<proteinExistence type="predicted"/>
<comment type="caution">
    <text evidence="1">The sequence shown here is derived from an EMBL/GenBank/DDBJ whole genome shotgun (WGS) entry which is preliminary data.</text>
</comment>
<protein>
    <submittedName>
        <fullName evidence="1">Uncharacterized protein</fullName>
    </submittedName>
</protein>
<name>A0ACC2K447_PERAE</name>
<reference evidence="1 2" key="1">
    <citation type="journal article" date="2022" name="Hortic Res">
        <title>A haplotype resolved chromosomal level avocado genome allows analysis of novel avocado genes.</title>
        <authorList>
            <person name="Nath O."/>
            <person name="Fletcher S.J."/>
            <person name="Hayward A."/>
            <person name="Shaw L.M."/>
            <person name="Masouleh A.K."/>
            <person name="Furtado A."/>
            <person name="Henry R.J."/>
            <person name="Mitter N."/>
        </authorList>
    </citation>
    <scope>NUCLEOTIDE SEQUENCE [LARGE SCALE GENOMIC DNA]</scope>
    <source>
        <strain evidence="2">cv. Hass</strain>
    </source>
</reference>
<evidence type="ECO:0000313" key="1">
    <source>
        <dbReference type="EMBL" id="KAJ8615798.1"/>
    </source>
</evidence>
<gene>
    <name evidence="1" type="ORF">MRB53_035170</name>
</gene>
<dbReference type="EMBL" id="CM056820">
    <property type="protein sequence ID" value="KAJ8615798.1"/>
    <property type="molecule type" value="Genomic_DNA"/>
</dbReference>
<keyword evidence="2" id="KW-1185">Reference proteome</keyword>
<dbReference type="Proteomes" id="UP001234297">
    <property type="component" value="Chromosome 12"/>
</dbReference>
<organism evidence="1 2">
    <name type="scientific">Persea americana</name>
    <name type="common">Avocado</name>
    <dbReference type="NCBI Taxonomy" id="3435"/>
    <lineage>
        <taxon>Eukaryota</taxon>
        <taxon>Viridiplantae</taxon>
        <taxon>Streptophyta</taxon>
        <taxon>Embryophyta</taxon>
        <taxon>Tracheophyta</taxon>
        <taxon>Spermatophyta</taxon>
        <taxon>Magnoliopsida</taxon>
        <taxon>Magnoliidae</taxon>
        <taxon>Laurales</taxon>
        <taxon>Lauraceae</taxon>
        <taxon>Persea</taxon>
    </lineage>
</organism>
<accession>A0ACC2K447</accession>